<evidence type="ECO:0000256" key="4">
    <source>
        <dbReference type="SAM" id="SignalP"/>
    </source>
</evidence>
<dbReference type="Pfam" id="PF24606">
    <property type="entry name" value="CEMIP_beta-hel"/>
    <property type="match status" value="1"/>
</dbReference>
<evidence type="ECO:0000256" key="1">
    <source>
        <dbReference type="ARBA" id="ARBA00022729"/>
    </source>
</evidence>
<feature type="region of interest" description="Disordered" evidence="3">
    <location>
        <begin position="1304"/>
        <end position="1324"/>
    </location>
</feature>
<organism evidence="6 7">
    <name type="scientific">Marinibaculum pumilum</name>
    <dbReference type="NCBI Taxonomy" id="1766165"/>
    <lineage>
        <taxon>Bacteria</taxon>
        <taxon>Pseudomonadati</taxon>
        <taxon>Pseudomonadota</taxon>
        <taxon>Alphaproteobacteria</taxon>
        <taxon>Rhodospirillales</taxon>
        <taxon>Rhodospirillaceae</taxon>
        <taxon>Marinibaculum</taxon>
    </lineage>
</organism>
<dbReference type="PANTHER" id="PTHR46769">
    <property type="entry name" value="POLYCYSTIC KIDNEY AND HEPATIC DISEASE 1 (AUTOSOMAL RECESSIVE)-LIKE 1"/>
    <property type="match status" value="1"/>
</dbReference>
<protein>
    <recommendedName>
        <fullName evidence="5">G8 domain-containing protein</fullName>
    </recommendedName>
</protein>
<evidence type="ECO:0000256" key="3">
    <source>
        <dbReference type="SAM" id="MobiDB-lite"/>
    </source>
</evidence>
<sequence length="1358" mass="142981">MHPRVLGTKGASCRRVARVLVFSGLALTGLAAVTPAQADTVTCTGELPKQDLTIAIGGGTSPQPDVLVSGACTISEIGDYFYGNINIVSGGSLTFVEPAEQDPGKPNRTSLWAASIVVENGGSLAAGVGSGVSPYGSNGNILDIILYGAKTDAAATCATPQDANTGPCGVPTAIWNSSTPQSLPGGVTDYFYAYHDMSMHTGGAASPSDKGYFGNKVLAVSYGGSLALHGYKGTTGAAAADADPTATGTSWTRLAADLAPGATSLTVAEAVTGDWAPGDQIAVSTTDYLANHTEAFLVNSVSGTTIGFDNLDPAASGGGALYQHSGTAFDTATALADAPSGFTTANAGSPLLTAGETRAAVGLLSRSIRIVSGGDTAGELFDWEPGQQATYPAGTKTATDKNSSYAYGGHVMFRQGIQSVQLQGVEFRWLGQGGRIGHYPVHFHMARKVPAGTHVKDSAVNESMTRWMVIHRTQGVTLQRNVGFKSIGHGFYLEDATETDNKLYANLGLFARAAVDNKDNPRKVPGILAPAAGNWSASYNSGGNQGLQFASDAVYPTAFWITNGWNDFVGNMAAGAGMCGACYWLLPASPNQLPPTNMSWSGYAQMDVTIAGGSPLKQFYKNYCSTAMHSFMAIGDGSPCFGVQGSSGGNANYVNAIANPDAPAAPDTSYYPNLAELRTTTVCPYDSATGTADCSNTQPCNHLTPDTCAVTYLDTYTSSFNWAETNLGAIWLRGGWNMVDRLFMSDVQNGGVGLISSGDYSRSSAPLGYWSLIAHSVMVGQTQPDNSYAKESGPKDASGKNICTFTGPACTAKDDALSFQLSNWSTNRMLNVYDGPFYQDANAFLDITTSDCTSLDNCMNYTVPGPRRTPGTTIGEQKGYLPNAAIGWKQPNGFYYPPAFHSRNLFFDNVDIRHFLTLPLFDTGTYNGNAADVTAQLINQTSGAIFAGFTDVDRQTVLNDIDGTLTGFEGTISVNEDPYFTAPVQVAECLSEKEILPANACTPKKYEYVPAARTSPYDHLTLAIAPQATDANWATDCTNQNCSGVRLYRQLLTGDSTSREYQKWKQGNCDATTPATDCDWPFIRMAGAAIGQRSVLTANNGTYYIDTSRSSSSQSGEGFSNLSVFEAGKTYYAYFLFAKEDTKQTYQLYVGEGFDLTNDLKFVMISIDQVPFQPNASATQAIPAGWNAQLIKGPGSANPDVLEITVDFSQLPQVGGQDIVLDPGQAPTGSQSASTWGSCQPSSFCAWNGSTCGCALDAKSPFVGQSPSMLATCETVCNDWAVKVLDCPTGGCVGFSFTLPSGFTASDQQRRPQPQPYPSTGPWATTAFQAASQSDAGACYYSAANTPTLGSSSCAPTD</sequence>
<evidence type="ECO:0000259" key="5">
    <source>
        <dbReference type="PROSITE" id="PS51484"/>
    </source>
</evidence>
<dbReference type="EMBL" id="JBHRTR010000028">
    <property type="protein sequence ID" value="MFC3228217.1"/>
    <property type="molecule type" value="Genomic_DNA"/>
</dbReference>
<keyword evidence="2" id="KW-0325">Glycoprotein</keyword>
<evidence type="ECO:0000313" key="7">
    <source>
        <dbReference type="Proteomes" id="UP001595528"/>
    </source>
</evidence>
<gene>
    <name evidence="6" type="ORF">ACFOGJ_13310</name>
</gene>
<evidence type="ECO:0000256" key="2">
    <source>
        <dbReference type="ARBA" id="ARBA00023180"/>
    </source>
</evidence>
<name>A0ABV7L0W0_9PROT</name>
<proteinExistence type="predicted"/>
<keyword evidence="1 4" id="KW-0732">Signal</keyword>
<dbReference type="InterPro" id="IPR052387">
    <property type="entry name" value="Fibrocystin"/>
</dbReference>
<accession>A0ABV7L0W0</accession>
<comment type="caution">
    <text evidence="6">The sequence shown here is derived from an EMBL/GenBank/DDBJ whole genome shotgun (WGS) entry which is preliminary data.</text>
</comment>
<keyword evidence="7" id="KW-1185">Reference proteome</keyword>
<evidence type="ECO:0000313" key="6">
    <source>
        <dbReference type="EMBL" id="MFC3228217.1"/>
    </source>
</evidence>
<dbReference type="PANTHER" id="PTHR46769:SF2">
    <property type="entry name" value="FIBROCYSTIN-L ISOFORM 2 PRECURSOR-RELATED"/>
    <property type="match status" value="1"/>
</dbReference>
<dbReference type="PROSITE" id="PS51484">
    <property type="entry name" value="G8"/>
    <property type="match status" value="1"/>
</dbReference>
<feature type="domain" description="G8" evidence="5">
    <location>
        <begin position="41"/>
        <end position="256"/>
    </location>
</feature>
<feature type="chain" id="PRO_5046201882" description="G8 domain-containing protein" evidence="4">
    <location>
        <begin position="39"/>
        <end position="1358"/>
    </location>
</feature>
<dbReference type="InterPro" id="IPR019316">
    <property type="entry name" value="G8_domain"/>
</dbReference>
<dbReference type="InterPro" id="IPR055401">
    <property type="entry name" value="CEMIP_beta-hel_dom"/>
</dbReference>
<dbReference type="Proteomes" id="UP001595528">
    <property type="component" value="Unassembled WGS sequence"/>
</dbReference>
<dbReference type="RefSeq" id="WP_379901125.1">
    <property type="nucleotide sequence ID" value="NZ_JBHRTR010000028.1"/>
</dbReference>
<reference evidence="7" key="1">
    <citation type="journal article" date="2019" name="Int. J. Syst. Evol. Microbiol.">
        <title>The Global Catalogue of Microorganisms (GCM) 10K type strain sequencing project: providing services to taxonomists for standard genome sequencing and annotation.</title>
        <authorList>
            <consortium name="The Broad Institute Genomics Platform"/>
            <consortium name="The Broad Institute Genome Sequencing Center for Infectious Disease"/>
            <person name="Wu L."/>
            <person name="Ma J."/>
        </authorList>
    </citation>
    <scope>NUCLEOTIDE SEQUENCE [LARGE SCALE GENOMIC DNA]</scope>
    <source>
        <strain evidence="7">KCTC 42964</strain>
    </source>
</reference>
<feature type="signal peptide" evidence="4">
    <location>
        <begin position="1"/>
        <end position="38"/>
    </location>
</feature>